<dbReference type="GO" id="GO:0031415">
    <property type="term" value="C:NatA complex"/>
    <property type="evidence" value="ECO:0007669"/>
    <property type="project" value="TreeGrafter"/>
</dbReference>
<accession>A0A7H9AY46</accession>
<dbReference type="Gene3D" id="3.40.630.30">
    <property type="match status" value="1"/>
</dbReference>
<proteinExistence type="predicted"/>
<dbReference type="SUPFAM" id="SSF55729">
    <property type="entry name" value="Acyl-CoA N-acyltransferases (Nat)"/>
    <property type="match status" value="1"/>
</dbReference>
<evidence type="ECO:0000313" key="5">
    <source>
        <dbReference type="Proteomes" id="UP000509704"/>
    </source>
</evidence>
<evidence type="ECO:0000259" key="3">
    <source>
        <dbReference type="PROSITE" id="PS51186"/>
    </source>
</evidence>
<organism evidence="4 5">
    <name type="scientific">Zygotorulaspora mrakii</name>
    <name type="common">Zygosaccharomyces mrakii</name>
    <dbReference type="NCBI Taxonomy" id="42260"/>
    <lineage>
        <taxon>Eukaryota</taxon>
        <taxon>Fungi</taxon>
        <taxon>Dikarya</taxon>
        <taxon>Ascomycota</taxon>
        <taxon>Saccharomycotina</taxon>
        <taxon>Saccharomycetes</taxon>
        <taxon>Saccharomycetales</taxon>
        <taxon>Saccharomycetaceae</taxon>
        <taxon>Zygotorulaspora</taxon>
    </lineage>
</organism>
<dbReference type="InterPro" id="IPR000182">
    <property type="entry name" value="GNAT_dom"/>
</dbReference>
<dbReference type="GO" id="GO:0007064">
    <property type="term" value="P:mitotic sister chromatid cohesion"/>
    <property type="evidence" value="ECO:0007669"/>
    <property type="project" value="TreeGrafter"/>
</dbReference>
<keyword evidence="2" id="KW-0012">Acyltransferase</keyword>
<dbReference type="GO" id="GO:0016747">
    <property type="term" value="F:acyltransferase activity, transferring groups other than amino-acyl groups"/>
    <property type="evidence" value="ECO:0007669"/>
    <property type="project" value="InterPro"/>
</dbReference>
<keyword evidence="1" id="KW-0808">Transferase</keyword>
<dbReference type="Proteomes" id="UP000509704">
    <property type="component" value="Chromosome 1"/>
</dbReference>
<dbReference type="PROSITE" id="PS51186">
    <property type="entry name" value="GNAT"/>
    <property type="match status" value="1"/>
</dbReference>
<feature type="domain" description="N-acetyltransferase" evidence="3">
    <location>
        <begin position="1"/>
        <end position="167"/>
    </location>
</feature>
<dbReference type="OrthoDB" id="47374at2759"/>
<protein>
    <recommendedName>
        <fullName evidence="3">N-acetyltransferase domain-containing protein</fullName>
    </recommendedName>
</protein>
<dbReference type="PANTHER" id="PTHR42919">
    <property type="entry name" value="N-ALPHA-ACETYLTRANSFERASE"/>
    <property type="match status" value="1"/>
</dbReference>
<evidence type="ECO:0000313" key="4">
    <source>
        <dbReference type="EMBL" id="QLG70689.1"/>
    </source>
</evidence>
<dbReference type="InterPro" id="IPR016181">
    <property type="entry name" value="Acyl_CoA_acyltransferase"/>
</dbReference>
<gene>
    <name evidence="4" type="ORF">HG535_0A06310</name>
</gene>
<dbReference type="InterPro" id="IPR051556">
    <property type="entry name" value="N-term/lysine_N-AcTrnsfr"/>
</dbReference>
<dbReference type="EMBL" id="CP058604">
    <property type="protein sequence ID" value="QLG70689.1"/>
    <property type="molecule type" value="Genomic_DNA"/>
</dbReference>
<name>A0A7H9AY46_ZYGMR</name>
<keyword evidence="5" id="KW-1185">Reference proteome</keyword>
<dbReference type="CDD" id="cd04301">
    <property type="entry name" value="NAT_SF"/>
    <property type="match status" value="1"/>
</dbReference>
<dbReference type="AlphaFoldDB" id="A0A7H9AY46"/>
<dbReference type="KEGG" id="zmk:HG535_0A06310"/>
<reference evidence="4 5" key="1">
    <citation type="submission" date="2020-07" db="EMBL/GenBank/DDBJ databases">
        <title>The yeast mating-type switching endonuclease HO is a domesticated member of an unorthodox homing genetic element family.</title>
        <authorList>
            <person name="Coughlan A.Y."/>
            <person name="Lombardi L."/>
            <person name="Braun-Galleani S."/>
            <person name="Martos A.R."/>
            <person name="Galeote V."/>
            <person name="Bigey F."/>
            <person name="Dequin S."/>
            <person name="Byrne K.P."/>
            <person name="Wolfe K.H."/>
        </authorList>
    </citation>
    <scope>NUCLEOTIDE SEQUENCE [LARGE SCALE GENOMIC DNA]</scope>
    <source>
        <strain evidence="4 5">NRRL Y-6702</strain>
    </source>
</reference>
<sequence length="167" mass="19175">MPRELTTLDNIYENNIGTLEVLTNAILPVKYPHEFFEEFFSKGKSGKKDTFFGQLAYYSEVPVGAVKAKLIPNKKGGVLQQGVYIEVLVVLEHYRSKGIGRTLLNYIEKESKRHFQHDIYVHVACDNEFGIEWYKSHGFAQEGDIIKDYYKDTTGSPDCLVLRKYIA</sequence>
<dbReference type="Pfam" id="PF00583">
    <property type="entry name" value="Acetyltransf_1"/>
    <property type="match status" value="1"/>
</dbReference>
<dbReference type="RefSeq" id="XP_037142417.1">
    <property type="nucleotide sequence ID" value="XM_037286522.1"/>
</dbReference>
<evidence type="ECO:0000256" key="1">
    <source>
        <dbReference type="ARBA" id="ARBA00022679"/>
    </source>
</evidence>
<dbReference type="GeneID" id="59234325"/>
<evidence type="ECO:0000256" key="2">
    <source>
        <dbReference type="ARBA" id="ARBA00023315"/>
    </source>
</evidence>
<dbReference type="PANTHER" id="PTHR42919:SF8">
    <property type="entry name" value="N-ALPHA-ACETYLTRANSFERASE 50"/>
    <property type="match status" value="1"/>
</dbReference>